<comment type="caution">
    <text evidence="2">The sequence shown here is derived from an EMBL/GenBank/DDBJ whole genome shotgun (WGS) entry which is preliminary data.</text>
</comment>
<protein>
    <recommendedName>
        <fullName evidence="1">SET domain-containing protein</fullName>
    </recommendedName>
</protein>
<organism evidence="2 3">
    <name type="scientific">Phytophthora megakarya</name>
    <dbReference type="NCBI Taxonomy" id="4795"/>
    <lineage>
        <taxon>Eukaryota</taxon>
        <taxon>Sar</taxon>
        <taxon>Stramenopiles</taxon>
        <taxon>Oomycota</taxon>
        <taxon>Peronosporomycetes</taxon>
        <taxon>Peronosporales</taxon>
        <taxon>Peronosporaceae</taxon>
        <taxon>Phytophthora</taxon>
    </lineage>
</organism>
<sequence>MRGGALMHGVFCTLTNYSFGGRCGNAVHENDTVMQGVVATAPIPAGEMIGEYLGRMELFRSPRRIQHCNEGTRMLKGQCVAINALNTGGPMCLLNHSCNPSARFREVQTGAGSRSSW</sequence>
<name>A0A225WH21_9STRA</name>
<feature type="domain" description="SET" evidence="1">
    <location>
        <begin position="36"/>
        <end position="107"/>
    </location>
</feature>
<gene>
    <name evidence="2" type="ORF">PHMEG_0009082</name>
</gene>
<reference evidence="3" key="1">
    <citation type="submission" date="2017-03" db="EMBL/GenBank/DDBJ databases">
        <title>Phytopthora megakarya and P. palmivora, two closely related causual agents of cacao black pod achieved similar genome size and gene model numbers by different mechanisms.</title>
        <authorList>
            <person name="Ali S."/>
            <person name="Shao J."/>
            <person name="Larry D.J."/>
            <person name="Kronmiller B."/>
            <person name="Shen D."/>
            <person name="Strem M.D."/>
            <person name="Melnick R.L."/>
            <person name="Guiltinan M.J."/>
            <person name="Tyler B.M."/>
            <person name="Meinhardt L.W."/>
            <person name="Bailey B.A."/>
        </authorList>
    </citation>
    <scope>NUCLEOTIDE SEQUENCE [LARGE SCALE GENOMIC DNA]</scope>
    <source>
        <strain evidence="3">zdho120</strain>
    </source>
</reference>
<dbReference type="OrthoDB" id="57563at2759"/>
<evidence type="ECO:0000313" key="2">
    <source>
        <dbReference type="EMBL" id="OWZ17033.1"/>
    </source>
</evidence>
<dbReference type="EMBL" id="NBNE01000825">
    <property type="protein sequence ID" value="OWZ17033.1"/>
    <property type="molecule type" value="Genomic_DNA"/>
</dbReference>
<dbReference type="InterPro" id="IPR046341">
    <property type="entry name" value="SET_dom_sf"/>
</dbReference>
<dbReference type="Pfam" id="PF00856">
    <property type="entry name" value="SET"/>
    <property type="match status" value="1"/>
</dbReference>
<dbReference type="AlphaFoldDB" id="A0A225WH21"/>
<dbReference type="Gene3D" id="2.170.270.10">
    <property type="entry name" value="SET domain"/>
    <property type="match status" value="1"/>
</dbReference>
<dbReference type="SUPFAM" id="SSF82199">
    <property type="entry name" value="SET domain"/>
    <property type="match status" value="1"/>
</dbReference>
<accession>A0A225WH21</accession>
<dbReference type="InterPro" id="IPR001214">
    <property type="entry name" value="SET_dom"/>
</dbReference>
<keyword evidence="3" id="KW-1185">Reference proteome</keyword>
<evidence type="ECO:0000259" key="1">
    <source>
        <dbReference type="Pfam" id="PF00856"/>
    </source>
</evidence>
<dbReference type="Proteomes" id="UP000198211">
    <property type="component" value="Unassembled WGS sequence"/>
</dbReference>
<proteinExistence type="predicted"/>
<evidence type="ECO:0000313" key="3">
    <source>
        <dbReference type="Proteomes" id="UP000198211"/>
    </source>
</evidence>